<dbReference type="RefSeq" id="WP_183365098.1">
    <property type="nucleotide sequence ID" value="NZ_JACIEZ010000002.1"/>
</dbReference>
<protein>
    <recommendedName>
        <fullName evidence="3">Biotin carboxyl carrier protein of acetyl-CoA carboxylase</fullName>
    </recommendedName>
</protein>
<accession>A0A7W6NJZ7</accession>
<dbReference type="Proteomes" id="UP000528286">
    <property type="component" value="Unassembled WGS sequence"/>
</dbReference>
<reference evidence="1 2" key="1">
    <citation type="submission" date="2020-08" db="EMBL/GenBank/DDBJ databases">
        <title>Genomic Encyclopedia of Type Strains, Phase IV (KMG-IV): sequencing the most valuable type-strain genomes for metagenomic binning, comparative biology and taxonomic classification.</title>
        <authorList>
            <person name="Goeker M."/>
        </authorList>
    </citation>
    <scope>NUCLEOTIDE SEQUENCE [LARGE SCALE GENOMIC DNA]</scope>
    <source>
        <strain evidence="1 2">DSM 29853</strain>
    </source>
</reference>
<evidence type="ECO:0008006" key="3">
    <source>
        <dbReference type="Google" id="ProtNLM"/>
    </source>
</evidence>
<proteinExistence type="predicted"/>
<gene>
    <name evidence="1" type="ORF">GGR23_001042</name>
</gene>
<name>A0A7W6NJZ7_9HYPH</name>
<comment type="caution">
    <text evidence="1">The sequence shown here is derived from an EMBL/GenBank/DDBJ whole genome shotgun (WGS) entry which is preliminary data.</text>
</comment>
<dbReference type="AlphaFoldDB" id="A0A7W6NJZ7"/>
<sequence length="136" mass="14222">MTEGARKDGDTADLADRLIRLLERHDIAEFSYQDAERKIDLVLARSVAAQAAPVLPPAAGGSQPARFVTSPGVGRFRAAPGALPRRVAKGEIVGFVTSGLARQPVLSPGDGSIGQACQADDTGVGYGEALFTFEQD</sequence>
<organism evidence="1 2">
    <name type="scientific">Gellertiella hungarica</name>
    <dbReference type="NCBI Taxonomy" id="1572859"/>
    <lineage>
        <taxon>Bacteria</taxon>
        <taxon>Pseudomonadati</taxon>
        <taxon>Pseudomonadota</taxon>
        <taxon>Alphaproteobacteria</taxon>
        <taxon>Hyphomicrobiales</taxon>
        <taxon>Rhizobiaceae</taxon>
        <taxon>Gellertiella</taxon>
    </lineage>
</organism>
<evidence type="ECO:0000313" key="1">
    <source>
        <dbReference type="EMBL" id="MBB4063865.1"/>
    </source>
</evidence>
<keyword evidence="2" id="KW-1185">Reference proteome</keyword>
<dbReference type="EMBL" id="JACIEZ010000002">
    <property type="protein sequence ID" value="MBB4063865.1"/>
    <property type="molecule type" value="Genomic_DNA"/>
</dbReference>
<evidence type="ECO:0000313" key="2">
    <source>
        <dbReference type="Proteomes" id="UP000528286"/>
    </source>
</evidence>